<sequence length="309" mass="34606">MGLFDFFWSSRRLRINHEGSDNVELDEIANDTNFFRQDTGSTTINGAVGYNVRINISEQSNLTIKGNIGTKCQIFKDGAGILTIEGEVARDLKLTVYGQGKVYFTHRPHTDVIKSIHRGSVTAEIYCAGELLAAQSPSYTQHNMGRSIPETRVVEVERVVERVVVRNVPVASSSSPQAPIADQYTEYTQAYIDGLTRTQQESIAVRVGKLGKLSSEEEMLLEKFMDPIMGDYFNDIPVGYKEAYYDLSTLNRLEKDPITKKPIKLSDIQAARVLLENFAVVMDTIELNRKKAIANVNQVEEESSVRPSM</sequence>
<keyword evidence="2" id="KW-1185">Reference proteome</keyword>
<dbReference type="RefSeq" id="WP_400186347.1">
    <property type="nucleotide sequence ID" value="NZ_JBGORX010000001.1"/>
</dbReference>
<evidence type="ECO:0000313" key="1">
    <source>
        <dbReference type="EMBL" id="MFJ1267630.1"/>
    </source>
</evidence>
<proteinExistence type="predicted"/>
<organism evidence="1 2">
    <name type="scientific">Legionella lytica</name>
    <dbReference type="NCBI Taxonomy" id="96232"/>
    <lineage>
        <taxon>Bacteria</taxon>
        <taxon>Pseudomonadati</taxon>
        <taxon>Pseudomonadota</taxon>
        <taxon>Gammaproteobacteria</taxon>
        <taxon>Legionellales</taxon>
        <taxon>Legionellaceae</taxon>
        <taxon>Legionella</taxon>
    </lineage>
</organism>
<comment type="caution">
    <text evidence="1">The sequence shown here is derived from an EMBL/GenBank/DDBJ whole genome shotgun (WGS) entry which is preliminary data.</text>
</comment>
<name>A0ABW8D8H0_9GAMM</name>
<protein>
    <submittedName>
        <fullName evidence="1">Uncharacterized protein</fullName>
    </submittedName>
</protein>
<dbReference type="Gene3D" id="2.160.20.120">
    <property type="match status" value="1"/>
</dbReference>
<dbReference type="Proteomes" id="UP001615550">
    <property type="component" value="Unassembled WGS sequence"/>
</dbReference>
<accession>A0ABW8D8H0</accession>
<gene>
    <name evidence="1" type="ORF">ACD661_03545</name>
</gene>
<evidence type="ECO:0000313" key="2">
    <source>
        <dbReference type="Proteomes" id="UP001615550"/>
    </source>
</evidence>
<reference evidence="1 2" key="1">
    <citation type="submission" date="2024-08" db="EMBL/GenBank/DDBJ databases">
        <title>Draft Genome Sequence of Legionella lytica strain DSB2004, Isolated From a Fire Sprinkler System.</title>
        <authorList>
            <person name="Everhart A.D."/>
            <person name="Kidane D.T."/>
            <person name="Farone A.L."/>
            <person name="Farone M.B."/>
        </authorList>
    </citation>
    <scope>NUCLEOTIDE SEQUENCE [LARGE SCALE GENOMIC DNA]</scope>
    <source>
        <strain evidence="1 2">DSB2004</strain>
    </source>
</reference>
<dbReference type="EMBL" id="JBGORX010000001">
    <property type="protein sequence ID" value="MFJ1267630.1"/>
    <property type="molecule type" value="Genomic_DNA"/>
</dbReference>